<sequence>MTTGQLFDQAIAVAKQQGFEVRFEHLGGSGTGYCRVGERRWLVVDVAQPMEEQLEQLAAAIASEPIPNGVRIGDDLRQMLDADA</sequence>
<proteinExistence type="predicted"/>
<gene>
    <name evidence="1" type="ORF">NG895_17195</name>
</gene>
<reference evidence="1" key="1">
    <citation type="submission" date="2022-06" db="EMBL/GenBank/DDBJ databases">
        <title>Aeoliella straminimaris, a novel planctomycete from sediments.</title>
        <authorList>
            <person name="Vitorino I.R."/>
            <person name="Lage O.M."/>
        </authorList>
    </citation>
    <scope>NUCLEOTIDE SEQUENCE</scope>
    <source>
        <strain evidence="1">ICT_H6.2</strain>
    </source>
</reference>
<comment type="caution">
    <text evidence="1">The sequence shown here is derived from an EMBL/GenBank/DDBJ whole genome shotgun (WGS) entry which is preliminary data.</text>
</comment>
<evidence type="ECO:0000313" key="2">
    <source>
        <dbReference type="Proteomes" id="UP001155241"/>
    </source>
</evidence>
<protein>
    <submittedName>
        <fullName evidence="1">Uncharacterized protein</fullName>
    </submittedName>
</protein>
<evidence type="ECO:0000313" key="1">
    <source>
        <dbReference type="EMBL" id="MCO6045636.1"/>
    </source>
</evidence>
<dbReference type="RefSeq" id="WP_252853751.1">
    <property type="nucleotide sequence ID" value="NZ_JAMXLR010000061.1"/>
</dbReference>
<name>A0A9X2FH44_9BACT</name>
<dbReference type="EMBL" id="JAMXLR010000061">
    <property type="protein sequence ID" value="MCO6045636.1"/>
    <property type="molecule type" value="Genomic_DNA"/>
</dbReference>
<organism evidence="1 2">
    <name type="scientific">Aeoliella straminimaris</name>
    <dbReference type="NCBI Taxonomy" id="2954799"/>
    <lineage>
        <taxon>Bacteria</taxon>
        <taxon>Pseudomonadati</taxon>
        <taxon>Planctomycetota</taxon>
        <taxon>Planctomycetia</taxon>
        <taxon>Pirellulales</taxon>
        <taxon>Lacipirellulaceae</taxon>
        <taxon>Aeoliella</taxon>
    </lineage>
</organism>
<dbReference type="AlphaFoldDB" id="A0A9X2FH44"/>
<keyword evidence="2" id="KW-1185">Reference proteome</keyword>
<accession>A0A9X2FH44</accession>
<dbReference type="Proteomes" id="UP001155241">
    <property type="component" value="Unassembled WGS sequence"/>
</dbReference>